<keyword evidence="1" id="KW-0159">Chromosome partition</keyword>
<dbReference type="Gene3D" id="1.10.10.2830">
    <property type="match status" value="1"/>
</dbReference>
<dbReference type="InterPro" id="IPR041468">
    <property type="entry name" value="HTH_ParB/Spo0J"/>
</dbReference>
<dbReference type="EMBL" id="BARW01033009">
    <property type="protein sequence ID" value="GAJ05182.1"/>
    <property type="molecule type" value="Genomic_DNA"/>
</dbReference>
<sequence>MNIKYEENFSLSLVNENDHEFQPRLDYDEVTLEALAKDLAQNGQHNPVGLHKKGSYYQVIYGFQRVIALKRLDKGTARANIYEDGTWEELHEQSISNNERHLDLGDLEKALYVKALQEKGFSIPRLCELFGVNKSAIYNYLTVAGLDDTTRECLHRRLITLNHAVELVRYDDFSKRLEILRSVISLQASVQQLRRRKAEGGWGPFTLYLAGWVDICPRVMRMV</sequence>
<dbReference type="PANTHER" id="PTHR33375">
    <property type="entry name" value="CHROMOSOME-PARTITIONING PROTEIN PARB-RELATED"/>
    <property type="match status" value="1"/>
</dbReference>
<evidence type="ECO:0000259" key="2">
    <source>
        <dbReference type="SMART" id="SM00470"/>
    </source>
</evidence>
<dbReference type="InterPro" id="IPR050336">
    <property type="entry name" value="Chromosome_partition/occlusion"/>
</dbReference>
<name>X1UNK4_9ZZZZ</name>
<dbReference type="InterPro" id="IPR003115">
    <property type="entry name" value="ParB_N"/>
</dbReference>
<dbReference type="Pfam" id="PF02195">
    <property type="entry name" value="ParB_N"/>
    <property type="match status" value="1"/>
</dbReference>
<gene>
    <name evidence="3" type="ORF">S12H4_52101</name>
</gene>
<dbReference type="SUPFAM" id="SSF109709">
    <property type="entry name" value="KorB DNA-binding domain-like"/>
    <property type="match status" value="1"/>
</dbReference>
<feature type="non-terminal residue" evidence="3">
    <location>
        <position position="223"/>
    </location>
</feature>
<dbReference type="AlphaFoldDB" id="X1UNK4"/>
<dbReference type="Pfam" id="PF17762">
    <property type="entry name" value="HTH_ParB"/>
    <property type="match status" value="1"/>
</dbReference>
<dbReference type="SUPFAM" id="SSF110849">
    <property type="entry name" value="ParB/Sulfiredoxin"/>
    <property type="match status" value="1"/>
</dbReference>
<accession>X1UNK4</accession>
<protein>
    <recommendedName>
        <fullName evidence="2">ParB-like N-terminal domain-containing protein</fullName>
    </recommendedName>
</protein>
<feature type="domain" description="ParB-like N-terminal" evidence="2">
    <location>
        <begin position="10"/>
        <end position="99"/>
    </location>
</feature>
<dbReference type="Gene3D" id="3.90.1530.30">
    <property type="match status" value="1"/>
</dbReference>
<evidence type="ECO:0000256" key="1">
    <source>
        <dbReference type="ARBA" id="ARBA00022829"/>
    </source>
</evidence>
<proteinExistence type="predicted"/>
<reference evidence="3" key="1">
    <citation type="journal article" date="2014" name="Front. Microbiol.">
        <title>High frequency of phylogenetically diverse reductive dehalogenase-homologous genes in deep subseafloor sedimentary metagenomes.</title>
        <authorList>
            <person name="Kawai M."/>
            <person name="Futagami T."/>
            <person name="Toyoda A."/>
            <person name="Takaki Y."/>
            <person name="Nishi S."/>
            <person name="Hori S."/>
            <person name="Arai W."/>
            <person name="Tsubouchi T."/>
            <person name="Morono Y."/>
            <person name="Uchiyama I."/>
            <person name="Ito T."/>
            <person name="Fujiyama A."/>
            <person name="Inagaki F."/>
            <person name="Takami H."/>
        </authorList>
    </citation>
    <scope>NUCLEOTIDE SEQUENCE</scope>
    <source>
        <strain evidence="3">Expedition CK06-06</strain>
    </source>
</reference>
<dbReference type="PANTHER" id="PTHR33375:SF1">
    <property type="entry name" value="CHROMOSOME-PARTITIONING PROTEIN PARB-RELATED"/>
    <property type="match status" value="1"/>
</dbReference>
<dbReference type="GO" id="GO:0005694">
    <property type="term" value="C:chromosome"/>
    <property type="evidence" value="ECO:0007669"/>
    <property type="project" value="TreeGrafter"/>
</dbReference>
<evidence type="ECO:0000313" key="3">
    <source>
        <dbReference type="EMBL" id="GAJ05182.1"/>
    </source>
</evidence>
<organism evidence="3">
    <name type="scientific">marine sediment metagenome</name>
    <dbReference type="NCBI Taxonomy" id="412755"/>
    <lineage>
        <taxon>unclassified sequences</taxon>
        <taxon>metagenomes</taxon>
        <taxon>ecological metagenomes</taxon>
    </lineage>
</organism>
<comment type="caution">
    <text evidence="3">The sequence shown here is derived from an EMBL/GenBank/DDBJ whole genome shotgun (WGS) entry which is preliminary data.</text>
</comment>
<dbReference type="GO" id="GO:0007059">
    <property type="term" value="P:chromosome segregation"/>
    <property type="evidence" value="ECO:0007669"/>
    <property type="project" value="UniProtKB-KW"/>
</dbReference>
<dbReference type="SMART" id="SM00470">
    <property type="entry name" value="ParB"/>
    <property type="match status" value="1"/>
</dbReference>
<dbReference type="InterPro" id="IPR036086">
    <property type="entry name" value="ParB/Sulfiredoxin_sf"/>
</dbReference>